<evidence type="ECO:0000313" key="6">
    <source>
        <dbReference type="EMBL" id="AOG61087.1"/>
    </source>
</evidence>
<dbReference type="SUPFAM" id="SSF54211">
    <property type="entry name" value="Ribosomal protein S5 domain 2-like"/>
    <property type="match status" value="1"/>
</dbReference>
<dbReference type="InterPro" id="IPR014721">
    <property type="entry name" value="Ribsml_uS5_D2-typ_fold_subgr"/>
</dbReference>
<keyword evidence="3 6" id="KW-0418">Kinase</keyword>
<name>A0A1B3SME4_9MOLU</name>
<dbReference type="Proteomes" id="UP000094378">
    <property type="component" value="Chromosome"/>
</dbReference>
<keyword evidence="2" id="KW-0547">Nucleotide-binding</keyword>
<evidence type="ECO:0000256" key="4">
    <source>
        <dbReference type="ARBA" id="ARBA00022840"/>
    </source>
</evidence>
<dbReference type="InterPro" id="IPR006204">
    <property type="entry name" value="GHMP_kinase_N_dom"/>
</dbReference>
<proteinExistence type="predicted"/>
<evidence type="ECO:0000313" key="7">
    <source>
        <dbReference type="Proteomes" id="UP000094378"/>
    </source>
</evidence>
<evidence type="ECO:0000256" key="2">
    <source>
        <dbReference type="ARBA" id="ARBA00022741"/>
    </source>
</evidence>
<dbReference type="Gene3D" id="3.30.230.10">
    <property type="match status" value="1"/>
</dbReference>
<dbReference type="PANTHER" id="PTHR43527">
    <property type="entry name" value="4-DIPHOSPHOCYTIDYL-2-C-METHYL-D-ERYTHRITOL KINASE, CHLOROPLASTIC"/>
    <property type="match status" value="1"/>
</dbReference>
<keyword evidence="7" id="KW-1185">Reference proteome</keyword>
<dbReference type="Pfam" id="PF00288">
    <property type="entry name" value="GHMP_kinases_N"/>
    <property type="match status" value="1"/>
</dbReference>
<dbReference type="GO" id="GO:0005524">
    <property type="term" value="F:ATP binding"/>
    <property type="evidence" value="ECO:0007669"/>
    <property type="project" value="UniProtKB-KW"/>
</dbReference>
<keyword evidence="1" id="KW-0808">Transferase</keyword>
<dbReference type="STRING" id="216938.SHELI_v1c11400"/>
<evidence type="ECO:0000259" key="5">
    <source>
        <dbReference type="Pfam" id="PF00288"/>
    </source>
</evidence>
<feature type="domain" description="GHMP kinase N-terminal" evidence="5">
    <location>
        <begin position="65"/>
        <end position="111"/>
    </location>
</feature>
<accession>A0A1B3SME4</accession>
<dbReference type="RefSeq" id="WP_069117536.1">
    <property type="nucleotide sequence ID" value="NZ_CP017015.1"/>
</dbReference>
<sequence length="229" mass="26193">MEIIKAYAKVNLFLKVSPPDLNGYHKINSVMSIVEDLYDEIKIISENDIKDEIICNIKTLEQNNFLHTVLDELRKEGLIKKYYKIQLTKNIPLGSGLGGGTSDAVALAKFFTVNKKVLHNIYKKIGYDSYFFDSGFKTAIVKGYGENVEEHKFIEIKKKDLIFTNVNSQTNKVYKKFDELKDWDSENKNQLTNAALKLYPELLKFSHDGQMSGAGSTFIKKESLKKITF</sequence>
<dbReference type="GO" id="GO:0050515">
    <property type="term" value="F:4-(cytidine 5'-diphospho)-2-C-methyl-D-erythritol kinase activity"/>
    <property type="evidence" value="ECO:0007669"/>
    <property type="project" value="TreeGrafter"/>
</dbReference>
<organism evidence="6 7">
    <name type="scientific">Spiroplasma helicoides</name>
    <dbReference type="NCBI Taxonomy" id="216938"/>
    <lineage>
        <taxon>Bacteria</taxon>
        <taxon>Bacillati</taxon>
        <taxon>Mycoplasmatota</taxon>
        <taxon>Mollicutes</taxon>
        <taxon>Entomoplasmatales</taxon>
        <taxon>Spiroplasmataceae</taxon>
        <taxon>Spiroplasma</taxon>
    </lineage>
</organism>
<dbReference type="AlphaFoldDB" id="A0A1B3SME4"/>
<dbReference type="KEGG" id="shj:SHELI_v1c11400"/>
<evidence type="ECO:0000256" key="1">
    <source>
        <dbReference type="ARBA" id="ARBA00022679"/>
    </source>
</evidence>
<dbReference type="PANTHER" id="PTHR43527:SF2">
    <property type="entry name" value="4-DIPHOSPHOCYTIDYL-2-C-METHYL-D-ERYTHRITOL KINASE, CHLOROPLASTIC"/>
    <property type="match status" value="1"/>
</dbReference>
<gene>
    <name evidence="6" type="primary">ispE</name>
    <name evidence="6" type="ORF">SHELI_v1c11400</name>
</gene>
<protein>
    <submittedName>
        <fullName evidence="6">4-diphosphocytidyl-2-C-methyl-D-erythritol kinase</fullName>
    </submittedName>
</protein>
<evidence type="ECO:0000256" key="3">
    <source>
        <dbReference type="ARBA" id="ARBA00022777"/>
    </source>
</evidence>
<dbReference type="PATRIC" id="fig|216938.3.peg.1159"/>
<keyword evidence="4" id="KW-0067">ATP-binding</keyword>
<dbReference type="InterPro" id="IPR020568">
    <property type="entry name" value="Ribosomal_Su5_D2-typ_SF"/>
</dbReference>
<reference evidence="6 7" key="1">
    <citation type="submission" date="2016-08" db="EMBL/GenBank/DDBJ databases">
        <title>Complete genome sequence of Spiroplasma helicoides TABS-2 (DSM 22551).</title>
        <authorList>
            <person name="Shen W.-Y."/>
            <person name="Lo W.-S."/>
            <person name="Lai Y.-C."/>
            <person name="Kuo C.-H."/>
        </authorList>
    </citation>
    <scope>NUCLEOTIDE SEQUENCE [LARGE SCALE GENOMIC DNA]</scope>
    <source>
        <strain evidence="6 7">TABS-2</strain>
    </source>
</reference>
<dbReference type="EMBL" id="CP017015">
    <property type="protein sequence ID" value="AOG61087.1"/>
    <property type="molecule type" value="Genomic_DNA"/>
</dbReference>